<dbReference type="EnsemblMetazoa" id="XM_031928334">
    <property type="protein sequence ID" value="XP_031784194"/>
    <property type="gene ID" value="LOC100679404"/>
</dbReference>
<dbReference type="InterPro" id="IPR036770">
    <property type="entry name" value="Ankyrin_rpt-contain_sf"/>
</dbReference>
<feature type="repeat" description="ANK" evidence="3">
    <location>
        <begin position="259"/>
        <end position="291"/>
    </location>
</feature>
<dbReference type="PANTHER" id="PTHR24198:SF165">
    <property type="entry name" value="ANKYRIN REPEAT-CONTAINING PROTEIN-RELATED"/>
    <property type="match status" value="1"/>
</dbReference>
<dbReference type="Pfam" id="PF12796">
    <property type="entry name" value="Ank_2"/>
    <property type="match status" value="4"/>
</dbReference>
<dbReference type="KEGG" id="nvi:100679404"/>
<dbReference type="SUPFAM" id="SSF48403">
    <property type="entry name" value="Ankyrin repeat"/>
    <property type="match status" value="1"/>
</dbReference>
<dbReference type="PANTHER" id="PTHR24198">
    <property type="entry name" value="ANKYRIN REPEAT AND PROTEIN KINASE DOMAIN-CONTAINING PROTEIN"/>
    <property type="match status" value="1"/>
</dbReference>
<dbReference type="InterPro" id="IPR002110">
    <property type="entry name" value="Ankyrin_rpt"/>
</dbReference>
<evidence type="ECO:0000313" key="4">
    <source>
        <dbReference type="EnsemblMetazoa" id="XP_031784194"/>
    </source>
</evidence>
<dbReference type="Gene3D" id="1.25.40.20">
    <property type="entry name" value="Ankyrin repeat-containing domain"/>
    <property type="match status" value="2"/>
</dbReference>
<organism evidence="4 5">
    <name type="scientific">Nasonia vitripennis</name>
    <name type="common">Parasitic wasp</name>
    <dbReference type="NCBI Taxonomy" id="7425"/>
    <lineage>
        <taxon>Eukaryota</taxon>
        <taxon>Metazoa</taxon>
        <taxon>Ecdysozoa</taxon>
        <taxon>Arthropoda</taxon>
        <taxon>Hexapoda</taxon>
        <taxon>Insecta</taxon>
        <taxon>Pterygota</taxon>
        <taxon>Neoptera</taxon>
        <taxon>Endopterygota</taxon>
        <taxon>Hymenoptera</taxon>
        <taxon>Apocrita</taxon>
        <taxon>Proctotrupomorpha</taxon>
        <taxon>Chalcidoidea</taxon>
        <taxon>Pteromalidae</taxon>
        <taxon>Pteromalinae</taxon>
        <taxon>Nasonia</taxon>
    </lineage>
</organism>
<keyword evidence="5" id="KW-1185">Reference proteome</keyword>
<feature type="repeat" description="ANK" evidence="3">
    <location>
        <begin position="127"/>
        <end position="159"/>
    </location>
</feature>
<dbReference type="Proteomes" id="UP000002358">
    <property type="component" value="Unassembled WGS sequence"/>
</dbReference>
<feature type="repeat" description="ANK" evidence="3">
    <location>
        <begin position="160"/>
        <end position="194"/>
    </location>
</feature>
<sequence>MESLDVIEEVFTAQLQQLRKAVEEGYLAIVNEIFQDDAFKRAFKRSKSRLGEYQLNLLNTAACKYYTEIVEKLISHEITLNVEDKKFPVIQPLWYAIINGRYQIAKILIRAGADVNRRAGDQCHFDYRGTPLHFAAMKRNEDLVELLLAHGAKINACNSRKDTALHYAVHADPRCIPTVRCLLRHGARVDLGSEPVLLLAARLGNLELAKLLIEYGAIASKDASNKSALHHTAQAYYQNTELAMMLLSNGLPVDQRDKWGETPLHEAAKSNNAAIVELLIAQGADVNAKCSFDVTPLFSATARGNTSIVKQLLTKGANPNVITKYGQTAFHLACSKGFAVIVSELLKFEADVNVPTSMDALSPNRAEYDWDIRVMLIKYIVKLQANSKPVSEDFILTLRIKHDKLFSDCQSEIERMKATILHNKVTFFKLLTLPKKGLVALMENKELMKVLDESDIKSLFPIYAQEVTERCEVAKARLKMKCSVEESLNSILHVIIPCEIIRKIMEFFTFEDMQFLLDSS</sequence>
<feature type="repeat" description="ANK" evidence="3">
    <location>
        <begin position="325"/>
        <end position="357"/>
    </location>
</feature>
<evidence type="ECO:0000313" key="5">
    <source>
        <dbReference type="Proteomes" id="UP000002358"/>
    </source>
</evidence>
<dbReference type="PROSITE" id="PS50297">
    <property type="entry name" value="ANK_REP_REGION"/>
    <property type="match status" value="4"/>
</dbReference>
<evidence type="ECO:0000256" key="3">
    <source>
        <dbReference type="PROSITE-ProRule" id="PRU00023"/>
    </source>
</evidence>
<dbReference type="SMART" id="SM00248">
    <property type="entry name" value="ANK"/>
    <property type="match status" value="9"/>
</dbReference>
<name>A0A7M7QC30_NASVI</name>
<dbReference type="SMR" id="A0A7M7QC30"/>
<feature type="repeat" description="ANK" evidence="3">
    <location>
        <begin position="292"/>
        <end position="324"/>
    </location>
</feature>
<dbReference type="InParanoid" id="A0A7M7QC30"/>
<dbReference type="RefSeq" id="XP_031784194.1">
    <property type="nucleotide sequence ID" value="XM_031928334.1"/>
</dbReference>
<keyword evidence="1" id="KW-0677">Repeat</keyword>
<evidence type="ECO:0000256" key="2">
    <source>
        <dbReference type="ARBA" id="ARBA00023043"/>
    </source>
</evidence>
<reference evidence="4" key="1">
    <citation type="submission" date="2021-01" db="UniProtKB">
        <authorList>
            <consortium name="EnsemblMetazoa"/>
        </authorList>
    </citation>
    <scope>IDENTIFICATION</scope>
</reference>
<dbReference type="PROSITE" id="PS50088">
    <property type="entry name" value="ANK_REPEAT"/>
    <property type="match status" value="6"/>
</dbReference>
<protein>
    <recommendedName>
        <fullName evidence="6">Ankyrin repeat protein</fullName>
    </recommendedName>
</protein>
<dbReference type="OrthoDB" id="7691407at2759"/>
<evidence type="ECO:0008006" key="6">
    <source>
        <dbReference type="Google" id="ProtNLM"/>
    </source>
</evidence>
<keyword evidence="2 3" id="KW-0040">ANK repeat</keyword>
<dbReference type="PRINTS" id="PR01415">
    <property type="entry name" value="ANKYRIN"/>
</dbReference>
<dbReference type="GeneID" id="100679404"/>
<accession>A0A7M7QC30</accession>
<dbReference type="AlphaFoldDB" id="A0A7M7QC30"/>
<proteinExistence type="predicted"/>
<feature type="repeat" description="ANK" evidence="3">
    <location>
        <begin position="92"/>
        <end position="120"/>
    </location>
</feature>
<evidence type="ECO:0000256" key="1">
    <source>
        <dbReference type="ARBA" id="ARBA00022737"/>
    </source>
</evidence>